<comment type="catalytic activity">
    <reaction evidence="1">
        <text>adenosine(2030) in 23S rRNA + S-adenosyl-L-methionine = N(6)-methyladenosine(2030) in 23S rRNA + S-adenosyl-L-homocysteine + H(+)</text>
        <dbReference type="Rhea" id="RHEA:43736"/>
        <dbReference type="Rhea" id="RHEA-COMP:10668"/>
        <dbReference type="Rhea" id="RHEA-COMP:10669"/>
        <dbReference type="ChEBI" id="CHEBI:15378"/>
        <dbReference type="ChEBI" id="CHEBI:57856"/>
        <dbReference type="ChEBI" id="CHEBI:59789"/>
        <dbReference type="ChEBI" id="CHEBI:74411"/>
        <dbReference type="ChEBI" id="CHEBI:74449"/>
        <dbReference type="EC" id="2.1.1.266"/>
    </reaction>
</comment>
<dbReference type="GO" id="GO:0005829">
    <property type="term" value="C:cytosol"/>
    <property type="evidence" value="ECO:0007669"/>
    <property type="project" value="TreeGrafter"/>
</dbReference>
<dbReference type="HAMAP" id="MF_00934">
    <property type="entry name" value="23SrRNA_methyltr_J"/>
    <property type="match status" value="1"/>
</dbReference>
<dbReference type="GO" id="GO:0003723">
    <property type="term" value="F:RNA binding"/>
    <property type="evidence" value="ECO:0007669"/>
    <property type="project" value="UniProtKB-UniRule"/>
</dbReference>
<dbReference type="RefSeq" id="WP_269309675.1">
    <property type="nucleotide sequence ID" value="NZ_CP098242.1"/>
</dbReference>
<feature type="binding site" evidence="1">
    <location>
        <position position="19"/>
    </location>
    <ligand>
        <name>S-adenosyl-L-methionine</name>
        <dbReference type="ChEBI" id="CHEBI:59789"/>
    </ligand>
</feature>
<gene>
    <name evidence="1 2" type="primary">rlmJ</name>
    <name evidence="2" type="ORF">NB640_03015</name>
</gene>
<dbReference type="AlphaFoldDB" id="A0A9E9P419"/>
<evidence type="ECO:0000313" key="3">
    <source>
        <dbReference type="Proteomes" id="UP001156215"/>
    </source>
</evidence>
<dbReference type="PANTHER" id="PTHR37426:SF1">
    <property type="entry name" value="RIBOSOMAL RNA LARGE SUBUNIT METHYLTRANSFERASE J"/>
    <property type="match status" value="1"/>
</dbReference>
<name>A0A9E9P419_9BURK</name>
<dbReference type="Gene3D" id="3.40.50.150">
    <property type="entry name" value="Vaccinia Virus protein VP39"/>
    <property type="match status" value="1"/>
</dbReference>
<feature type="active site" description="Proton acceptor" evidence="1">
    <location>
        <position position="179"/>
    </location>
</feature>
<feature type="binding site" evidence="1">
    <location>
        <position position="100"/>
    </location>
    <ligand>
        <name>S-adenosyl-L-methionine</name>
        <dbReference type="ChEBI" id="CHEBI:59789"/>
    </ligand>
</feature>
<keyword evidence="1" id="KW-0808">Transferase</keyword>
<dbReference type="KEGG" id="ovb:NB640_03015"/>
<protein>
    <recommendedName>
        <fullName evidence="1">Ribosomal RNA large subunit methyltransferase J</fullName>
        <ecNumber evidence="1">2.1.1.266</ecNumber>
    </recommendedName>
    <alternativeName>
        <fullName evidence="1">23S rRNA (adenine(2030)-N6)-methyltransferase</fullName>
    </alternativeName>
    <alternativeName>
        <fullName evidence="1">23S rRNA m6A2030 methyltransferase</fullName>
    </alternativeName>
</protein>
<feature type="binding site" evidence="1">
    <location>
        <position position="42"/>
    </location>
    <ligand>
        <name>S-adenosyl-L-methionine</name>
        <dbReference type="ChEBI" id="CHEBI:59789"/>
    </ligand>
</feature>
<dbReference type="EMBL" id="CP098242">
    <property type="protein sequence ID" value="WAW10648.1"/>
    <property type="molecule type" value="Genomic_DNA"/>
</dbReference>
<feature type="binding site" evidence="1">
    <location>
        <position position="118"/>
    </location>
    <ligand>
        <name>S-adenosyl-L-methionine</name>
        <dbReference type="ChEBI" id="CHEBI:59789"/>
    </ligand>
</feature>
<dbReference type="EC" id="2.1.1.266" evidence="1"/>
<dbReference type="InterPro" id="IPR007473">
    <property type="entry name" value="RlmJ"/>
</dbReference>
<dbReference type="Proteomes" id="UP001156215">
    <property type="component" value="Chromosome"/>
</dbReference>
<proteinExistence type="inferred from homology"/>
<keyword evidence="1" id="KW-0489">Methyltransferase</keyword>
<comment type="function">
    <text evidence="1">Specifically methylates the adenine in position 2030 of 23S rRNA.</text>
</comment>
<evidence type="ECO:0000313" key="2">
    <source>
        <dbReference type="EMBL" id="WAW10648.1"/>
    </source>
</evidence>
<dbReference type="SUPFAM" id="SSF53335">
    <property type="entry name" value="S-adenosyl-L-methionine-dependent methyltransferases"/>
    <property type="match status" value="1"/>
</dbReference>
<accession>A0A9E9P419</accession>
<dbReference type="Pfam" id="PF04378">
    <property type="entry name" value="RsmJ"/>
    <property type="match status" value="1"/>
</dbReference>
<keyword evidence="3" id="KW-1185">Reference proteome</keyword>
<feature type="binding site" evidence="1">
    <location>
        <position position="179"/>
    </location>
    <ligand>
        <name>S-adenosyl-L-methionine</name>
        <dbReference type="ChEBI" id="CHEBI:59789"/>
    </ligand>
</feature>
<keyword evidence="1" id="KW-0949">S-adenosyl-L-methionine</keyword>
<dbReference type="PANTHER" id="PTHR37426">
    <property type="entry name" value="RIBOSOMAL RNA LARGE SUBUNIT METHYLTRANSFERASE J"/>
    <property type="match status" value="1"/>
</dbReference>
<dbReference type="GO" id="GO:0070475">
    <property type="term" value="P:rRNA base methylation"/>
    <property type="evidence" value="ECO:0007669"/>
    <property type="project" value="UniProtKB-UniRule"/>
</dbReference>
<keyword evidence="1" id="KW-0694">RNA-binding</keyword>
<dbReference type="InterPro" id="IPR029063">
    <property type="entry name" value="SAM-dependent_MTases_sf"/>
</dbReference>
<comment type="subunit">
    <text evidence="1">Monomer.</text>
</comment>
<organism evidence="2 3">
    <name type="scientific">Oxalobacter vibrioformis</name>
    <dbReference type="NCBI Taxonomy" id="933080"/>
    <lineage>
        <taxon>Bacteria</taxon>
        <taxon>Pseudomonadati</taxon>
        <taxon>Pseudomonadota</taxon>
        <taxon>Betaproteobacteria</taxon>
        <taxon>Burkholderiales</taxon>
        <taxon>Oxalobacteraceae</taxon>
        <taxon>Oxalobacter</taxon>
    </lineage>
</organism>
<evidence type="ECO:0000256" key="1">
    <source>
        <dbReference type="HAMAP-Rule" id="MF_00934"/>
    </source>
</evidence>
<feature type="site" description="Interaction with substrate rRNA" evidence="1">
    <location>
        <position position="4"/>
    </location>
</feature>
<reference evidence="2" key="1">
    <citation type="journal article" date="2022" name="Front. Microbiol.">
        <title>New perspectives on an old grouping: The genomic and phenotypic variability of Oxalobacter formigenes and the implications for calcium oxalate stone prevention.</title>
        <authorList>
            <person name="Chmiel J.A."/>
            <person name="Carr C."/>
            <person name="Stuivenberg G.A."/>
            <person name="Venema R."/>
            <person name="Chanyi R.M."/>
            <person name="Al K.F."/>
            <person name="Giguere D."/>
            <person name="Say H."/>
            <person name="Akouris P.P."/>
            <person name="Dominguez Romero S.A."/>
            <person name="Kwong A."/>
            <person name="Tai V."/>
            <person name="Koval S.F."/>
            <person name="Razvi H."/>
            <person name="Bjazevic J."/>
            <person name="Burton J.P."/>
        </authorList>
    </citation>
    <scope>NUCLEOTIDE SEQUENCE</scope>
    <source>
        <strain evidence="2">WoOx3</strain>
    </source>
</reference>
<sequence length="305" mass="34499">MFSYRHAFHAGNHADVLKHAVLLAILQYVCQKEAGVFYIDTHAGAGMYALNRAEAQKNREFESGIGRLWSQNDLPPQLQAYMTLIRELNPDGVLRRYPGSPCFAEKILRSQDRLRLFELHSTENRILSENVARMAAHAAANGQKSSGRGKRVMIEKRDGFAALKGLLPPPSRRAVVLIDPPYEDRQDYRHVTAMLADAVKRFAGGIYMVWYPIVQRPEARRFPEQLKRLPVKEWLEVTLTVSKPAANGFGLYGSGLFIINPPWKLREDLEEMMPGLLSLLKQDASAHYDMSTGQGKLPVKNRDDD</sequence>
<dbReference type="GO" id="GO:0036307">
    <property type="term" value="F:23S rRNA (adenine(2030)-N(6))-methyltransferase activity"/>
    <property type="evidence" value="ECO:0007669"/>
    <property type="project" value="UniProtKB-UniRule"/>
</dbReference>
<feature type="binding site" evidence="1">
    <location>
        <begin position="158"/>
        <end position="159"/>
    </location>
    <ligand>
        <name>S-adenosyl-L-methionine</name>
        <dbReference type="ChEBI" id="CHEBI:59789"/>
    </ligand>
</feature>
<comment type="similarity">
    <text evidence="1">Belongs to the RlmJ family.</text>
</comment>
<keyword evidence="1" id="KW-0698">rRNA processing</keyword>